<comment type="cofactor">
    <cofactor evidence="11">
        <name>Mg(2+)</name>
        <dbReference type="ChEBI" id="CHEBI:18420"/>
    </cofactor>
    <text evidence="11">Binds 1 Mg(2+) ion per subunit.</text>
</comment>
<dbReference type="PANTHER" id="PTHR42945">
    <property type="entry name" value="HISTIDINE BIOSYNTHESIS BIFUNCTIONAL PROTEIN"/>
    <property type="match status" value="1"/>
</dbReference>
<dbReference type="AlphaFoldDB" id="A0A371BGH9"/>
<name>A0A371BGH9_9SPHN</name>
<evidence type="ECO:0000256" key="2">
    <source>
        <dbReference type="ARBA" id="ARBA00001460"/>
    </source>
</evidence>
<dbReference type="GO" id="GO:0005737">
    <property type="term" value="C:cytoplasm"/>
    <property type="evidence" value="ECO:0007669"/>
    <property type="project" value="UniProtKB-SubCell"/>
</dbReference>
<comment type="similarity">
    <text evidence="11">Belongs to the PRA-CH family.</text>
</comment>
<comment type="catalytic activity">
    <reaction evidence="1 11">
        <text>1-(5-phospho-beta-D-ribosyl)-5'-AMP + H2O = 1-(5-phospho-beta-D-ribosyl)-5-[(5-phospho-beta-D-ribosylamino)methylideneamino]imidazole-4-carboxamide</text>
        <dbReference type="Rhea" id="RHEA:20049"/>
        <dbReference type="ChEBI" id="CHEBI:15377"/>
        <dbReference type="ChEBI" id="CHEBI:58435"/>
        <dbReference type="ChEBI" id="CHEBI:59457"/>
        <dbReference type="EC" id="3.5.4.19"/>
    </reaction>
</comment>
<feature type="binding site" evidence="11">
    <location>
        <position position="82"/>
    </location>
    <ligand>
        <name>Mg(2+)</name>
        <dbReference type="ChEBI" id="CHEBI:18420"/>
    </ligand>
</feature>
<evidence type="ECO:0000313" key="13">
    <source>
        <dbReference type="EMBL" id="RDV06704.1"/>
    </source>
</evidence>
<keyword evidence="11" id="KW-0460">Magnesium</keyword>
<evidence type="ECO:0000256" key="9">
    <source>
        <dbReference type="ARBA" id="ARBA00022801"/>
    </source>
</evidence>
<accession>A0A371BGH9</accession>
<evidence type="ECO:0000256" key="10">
    <source>
        <dbReference type="ARBA" id="ARBA00023102"/>
    </source>
</evidence>
<dbReference type="PANTHER" id="PTHR42945:SF9">
    <property type="entry name" value="HISTIDINE BIOSYNTHESIS BIFUNCTIONAL PROTEIN HISIE"/>
    <property type="match status" value="1"/>
</dbReference>
<dbReference type="GO" id="GO:0008270">
    <property type="term" value="F:zinc ion binding"/>
    <property type="evidence" value="ECO:0007669"/>
    <property type="project" value="UniProtKB-UniRule"/>
</dbReference>
<dbReference type="EC" id="3.5.4.19" evidence="11"/>
<comment type="caution">
    <text evidence="13">The sequence shown here is derived from an EMBL/GenBank/DDBJ whole genome shotgun (WGS) entry which is preliminary data.</text>
</comment>
<protein>
    <recommendedName>
        <fullName evidence="11">Phosphoribosyl-AMP cyclohydrolase</fullName>
        <shortName evidence="11">PRA-CH</shortName>
        <ecNumber evidence="11">3.5.4.19</ecNumber>
    </recommendedName>
</protein>
<evidence type="ECO:0000256" key="6">
    <source>
        <dbReference type="ARBA" id="ARBA00008299"/>
    </source>
</evidence>
<organism evidence="13 14">
    <name type="scientific">Sphingorhabdus pulchriflava</name>
    <dbReference type="NCBI Taxonomy" id="2292257"/>
    <lineage>
        <taxon>Bacteria</taxon>
        <taxon>Pseudomonadati</taxon>
        <taxon>Pseudomonadota</taxon>
        <taxon>Alphaproteobacteria</taxon>
        <taxon>Sphingomonadales</taxon>
        <taxon>Sphingomonadaceae</taxon>
        <taxon>Sphingorhabdus</taxon>
    </lineage>
</organism>
<proteinExistence type="inferred from homology"/>
<evidence type="ECO:0000259" key="12">
    <source>
        <dbReference type="Pfam" id="PF01502"/>
    </source>
</evidence>
<evidence type="ECO:0000256" key="11">
    <source>
        <dbReference type="HAMAP-Rule" id="MF_01021"/>
    </source>
</evidence>
<feature type="binding site" evidence="11">
    <location>
        <position position="86"/>
    </location>
    <ligand>
        <name>Mg(2+)</name>
        <dbReference type="ChEBI" id="CHEBI:18420"/>
    </ligand>
</feature>
<feature type="binding site" evidence="11">
    <location>
        <position position="83"/>
    </location>
    <ligand>
        <name>Zn(2+)</name>
        <dbReference type="ChEBI" id="CHEBI:29105"/>
        <note>ligand shared between dimeric partners</note>
    </ligand>
</feature>
<dbReference type="SUPFAM" id="SSF141734">
    <property type="entry name" value="HisI-like"/>
    <property type="match status" value="1"/>
</dbReference>
<comment type="similarity">
    <text evidence="6">In the N-terminal section; belongs to the PRA-CH family.</text>
</comment>
<reference evidence="14" key="1">
    <citation type="submission" date="2018-08" db="EMBL/GenBank/DDBJ databases">
        <authorList>
            <person name="Kim S.-J."/>
            <person name="Jung G.-Y."/>
        </authorList>
    </citation>
    <scope>NUCLEOTIDE SEQUENCE [LARGE SCALE GENOMIC DNA]</scope>
    <source>
        <strain evidence="14">GY_G</strain>
    </source>
</reference>
<keyword evidence="8 11" id="KW-0028">Amino-acid biosynthesis</keyword>
<dbReference type="Gene3D" id="3.10.20.810">
    <property type="entry name" value="Phosphoribosyl-AMP cyclohydrolase"/>
    <property type="match status" value="1"/>
</dbReference>
<dbReference type="GO" id="GO:0000287">
    <property type="term" value="F:magnesium ion binding"/>
    <property type="evidence" value="ECO:0007669"/>
    <property type="project" value="UniProtKB-UniRule"/>
</dbReference>
<dbReference type="UniPathway" id="UPA00031">
    <property type="reaction ID" value="UER00008"/>
</dbReference>
<evidence type="ECO:0000256" key="1">
    <source>
        <dbReference type="ARBA" id="ARBA00000024"/>
    </source>
</evidence>
<dbReference type="EMBL" id="QRGP01000001">
    <property type="protein sequence ID" value="RDV06704.1"/>
    <property type="molecule type" value="Genomic_DNA"/>
</dbReference>
<keyword evidence="9 11" id="KW-0378">Hydrolase</keyword>
<comment type="function">
    <text evidence="11">Catalyzes the hydrolysis of the adenine ring of phosphoribosyl-AMP.</text>
</comment>
<comment type="similarity">
    <text evidence="5">In the C-terminal section; belongs to the PRA-PH family.</text>
</comment>
<dbReference type="Pfam" id="PF01502">
    <property type="entry name" value="PRA-CH"/>
    <property type="match status" value="1"/>
</dbReference>
<dbReference type="GO" id="GO:0004636">
    <property type="term" value="F:phosphoribosyl-ATP diphosphatase activity"/>
    <property type="evidence" value="ECO:0007669"/>
    <property type="project" value="UniProtKB-EC"/>
</dbReference>
<evidence type="ECO:0000313" key="14">
    <source>
        <dbReference type="Proteomes" id="UP000263833"/>
    </source>
</evidence>
<dbReference type="GO" id="GO:0000105">
    <property type="term" value="P:L-histidine biosynthetic process"/>
    <property type="evidence" value="ECO:0007669"/>
    <property type="project" value="UniProtKB-UniRule"/>
</dbReference>
<dbReference type="FunFam" id="3.10.20.810:FF:000001">
    <property type="entry name" value="Histidine biosynthesis bifunctional protein HisIE"/>
    <property type="match status" value="1"/>
</dbReference>
<feature type="binding site" evidence="11">
    <location>
        <position position="84"/>
    </location>
    <ligand>
        <name>Mg(2+)</name>
        <dbReference type="ChEBI" id="CHEBI:18420"/>
    </ligand>
</feature>
<comment type="pathway">
    <text evidence="4">Amino-acid biosynthesis; L-histidine biosynthesis; L-histidine from 5-phospho-alpha-D-ribose 1-diphosphate: step 2/9.</text>
</comment>
<dbReference type="OrthoDB" id="9795769at2"/>
<evidence type="ECO:0000256" key="7">
    <source>
        <dbReference type="ARBA" id="ARBA00022490"/>
    </source>
</evidence>
<dbReference type="NCBIfam" id="NF000768">
    <property type="entry name" value="PRK00051.1"/>
    <property type="match status" value="1"/>
</dbReference>
<sequence>MTDPRESGLLLDPKFDANGLLTAVVVDADDGAVLMVGHMNREALEQTQQSGKVTFFSRSRQQLWTKGESSGNFLHLVELRIDCDQDALLVIAQPDGPTCHTGERSCFYRRVTPKGLERL</sequence>
<dbReference type="Proteomes" id="UP000263833">
    <property type="component" value="Unassembled WGS sequence"/>
</dbReference>
<comment type="catalytic activity">
    <reaction evidence="2">
        <text>1-(5-phospho-beta-D-ribosyl)-ATP + H2O = 1-(5-phospho-beta-D-ribosyl)-5'-AMP + diphosphate + H(+)</text>
        <dbReference type="Rhea" id="RHEA:22828"/>
        <dbReference type="ChEBI" id="CHEBI:15377"/>
        <dbReference type="ChEBI" id="CHEBI:15378"/>
        <dbReference type="ChEBI" id="CHEBI:33019"/>
        <dbReference type="ChEBI" id="CHEBI:59457"/>
        <dbReference type="ChEBI" id="CHEBI:73183"/>
        <dbReference type="EC" id="3.6.1.31"/>
    </reaction>
</comment>
<dbReference type="HAMAP" id="MF_01021">
    <property type="entry name" value="HisI"/>
    <property type="match status" value="1"/>
</dbReference>
<feature type="binding site" evidence="11">
    <location>
        <position position="99"/>
    </location>
    <ligand>
        <name>Zn(2+)</name>
        <dbReference type="ChEBI" id="CHEBI:29105"/>
        <note>ligand shared between dimeric partners</note>
    </ligand>
</feature>
<dbReference type="InterPro" id="IPR026660">
    <property type="entry name" value="PRA-CH"/>
</dbReference>
<comment type="subcellular location">
    <subcellularLocation>
        <location evidence="11">Cytoplasm</location>
    </subcellularLocation>
</comment>
<evidence type="ECO:0000256" key="8">
    <source>
        <dbReference type="ARBA" id="ARBA00022605"/>
    </source>
</evidence>
<feature type="binding site" evidence="11">
    <location>
        <position position="106"/>
    </location>
    <ligand>
        <name>Zn(2+)</name>
        <dbReference type="ChEBI" id="CHEBI:29105"/>
        <note>ligand shared between dimeric partners</note>
    </ligand>
</feature>
<dbReference type="InterPro" id="IPR002496">
    <property type="entry name" value="PRib_AMP_CycHydrolase_dom"/>
</dbReference>
<dbReference type="GO" id="GO:0004635">
    <property type="term" value="F:phosphoribosyl-AMP cyclohydrolase activity"/>
    <property type="evidence" value="ECO:0007669"/>
    <property type="project" value="UniProtKB-UniRule"/>
</dbReference>
<dbReference type="InterPro" id="IPR038019">
    <property type="entry name" value="PRib_AMP_CycHydrolase_sf"/>
</dbReference>
<keyword evidence="10 11" id="KW-0368">Histidine biosynthesis</keyword>
<keyword evidence="7 11" id="KW-0963">Cytoplasm</keyword>
<evidence type="ECO:0000256" key="5">
    <source>
        <dbReference type="ARBA" id="ARBA00007731"/>
    </source>
</evidence>
<feature type="domain" description="Phosphoribosyl-AMP cyclohydrolase" evidence="12">
    <location>
        <begin position="35"/>
        <end position="108"/>
    </location>
</feature>
<keyword evidence="11" id="KW-0479">Metal-binding</keyword>
<evidence type="ECO:0000256" key="4">
    <source>
        <dbReference type="ARBA" id="ARBA00005204"/>
    </source>
</evidence>
<keyword evidence="11" id="KW-0862">Zinc</keyword>
<dbReference type="RefSeq" id="WP_115548251.1">
    <property type="nucleotide sequence ID" value="NZ_QRGP01000001.1"/>
</dbReference>
<keyword evidence="14" id="KW-1185">Reference proteome</keyword>
<evidence type="ECO:0000256" key="3">
    <source>
        <dbReference type="ARBA" id="ARBA00005169"/>
    </source>
</evidence>
<gene>
    <name evidence="11" type="primary">hisI</name>
    <name evidence="13" type="ORF">DXH95_04655</name>
</gene>
<comment type="subunit">
    <text evidence="11">Homodimer.</text>
</comment>
<comment type="cofactor">
    <cofactor evidence="11">
        <name>Zn(2+)</name>
        <dbReference type="ChEBI" id="CHEBI:29105"/>
    </cofactor>
    <text evidence="11">Binds 1 zinc ion per subunit.</text>
</comment>
<comment type="pathway">
    <text evidence="3 11">Amino-acid biosynthesis; L-histidine biosynthesis; L-histidine from 5-phospho-alpha-D-ribose 1-diphosphate: step 3/9.</text>
</comment>